<accession>I1D6N5</accession>
<reference evidence="3" key="2">
    <citation type="submission" date="2012-01" db="EMBL/GenBank/DDBJ databases">
        <title>Noncontiguous Finished sequence of chromosome of Saccharomonospora glauca K62.</title>
        <authorList>
            <consortium name="US DOE Joint Genome Institute"/>
            <person name="Lucas S."/>
            <person name="Han J."/>
            <person name="Lapidus A."/>
            <person name="Cheng J.-F."/>
            <person name="Goodwin L."/>
            <person name="Pitluck S."/>
            <person name="Peters L."/>
            <person name="Mikhailova N."/>
            <person name="Held B."/>
            <person name="Detter J.C."/>
            <person name="Han C."/>
            <person name="Tapia R."/>
            <person name="Land M."/>
            <person name="Hauser L."/>
            <person name="Kyrpides N."/>
            <person name="Ivanova N."/>
            <person name="Pagani I."/>
            <person name="Brambilla E.-M."/>
            <person name="Klenk H.-P."/>
            <person name="Woyke T."/>
        </authorList>
    </citation>
    <scope>NUCLEOTIDE SEQUENCE [LARGE SCALE GENOMIC DNA]</scope>
    <source>
        <strain evidence="3">K62</strain>
    </source>
</reference>
<organism evidence="2 3">
    <name type="scientific">Saccharomonospora glauca K62</name>
    <dbReference type="NCBI Taxonomy" id="928724"/>
    <lineage>
        <taxon>Bacteria</taxon>
        <taxon>Bacillati</taxon>
        <taxon>Actinomycetota</taxon>
        <taxon>Actinomycetes</taxon>
        <taxon>Pseudonocardiales</taxon>
        <taxon>Pseudonocardiaceae</taxon>
        <taxon>Saccharomonospora</taxon>
    </lineage>
</organism>
<reference evidence="2 3" key="1">
    <citation type="submission" date="2011-09" db="EMBL/GenBank/DDBJ databases">
        <authorList>
            <consortium name="US DOE Joint Genome Institute (JGI-PGF)"/>
            <person name="Lucas S."/>
            <person name="Han J."/>
            <person name="Lapidus A."/>
            <person name="Cheng J.-F."/>
            <person name="Goodwin L."/>
            <person name="Pitluck S."/>
            <person name="Peters L."/>
            <person name="Land M.L."/>
            <person name="Hauser L."/>
            <person name="Brambilla E."/>
            <person name="Klenk H.-P."/>
            <person name="Woyke T.J."/>
        </authorList>
    </citation>
    <scope>NUCLEOTIDE SEQUENCE [LARGE SCALE GENOMIC DNA]</scope>
    <source>
        <strain evidence="2 3">K62</strain>
    </source>
</reference>
<evidence type="ECO:0000313" key="3">
    <source>
        <dbReference type="Proteomes" id="UP000005087"/>
    </source>
</evidence>
<feature type="coiled-coil region" evidence="1">
    <location>
        <begin position="68"/>
        <end position="98"/>
    </location>
</feature>
<protein>
    <submittedName>
        <fullName evidence="2">Uncharacterized protein</fullName>
    </submittedName>
</protein>
<name>I1D6N5_9PSEU</name>
<keyword evidence="1" id="KW-0175">Coiled coil</keyword>
<dbReference type="eggNOG" id="ENOG5030K3N">
    <property type="taxonomic scope" value="Bacteria"/>
</dbReference>
<keyword evidence="3" id="KW-1185">Reference proteome</keyword>
<proteinExistence type="predicted"/>
<dbReference type="AlphaFoldDB" id="I1D6N5"/>
<evidence type="ECO:0000256" key="1">
    <source>
        <dbReference type="SAM" id="Coils"/>
    </source>
</evidence>
<dbReference type="HOGENOM" id="CLU_117639_1_0_11"/>
<evidence type="ECO:0000313" key="2">
    <source>
        <dbReference type="EMBL" id="EIF00610.1"/>
    </source>
</evidence>
<dbReference type="STRING" id="928724.SacglDRAFT_03762"/>
<sequence>MGGTAVTELKDMDLDGGTTRGSGGFLGSVWEKLYGAEGSLSSNAMEKAQKAAGELVASAKNGGFKVTKESANHLIKALQNALSDLDRAEGTLRNFDQRPNLGNHPYGQLVAQHQYEAANGPGSARVAITQLRTVLQLSIEALLHASDQYEEREAEIQHSLRLMAQS</sequence>
<dbReference type="Proteomes" id="UP000005087">
    <property type="component" value="Chromosome"/>
</dbReference>
<dbReference type="EMBL" id="CM001484">
    <property type="protein sequence ID" value="EIF00610.1"/>
    <property type="molecule type" value="Genomic_DNA"/>
</dbReference>
<gene>
    <name evidence="2" type="ORF">SacglDRAFT_03762</name>
</gene>